<dbReference type="OrthoDB" id="331763at2759"/>
<dbReference type="FunFam" id="3.30.70.60:FF:000001">
    <property type="entry name" value="Elongation factor 1-beta 1 like"/>
    <property type="match status" value="1"/>
</dbReference>
<evidence type="ECO:0000256" key="3">
    <source>
        <dbReference type="ARBA" id="ARBA00022917"/>
    </source>
</evidence>
<feature type="compositionally biased region" description="Acidic residues" evidence="4">
    <location>
        <begin position="164"/>
        <end position="185"/>
    </location>
</feature>
<evidence type="ECO:0000256" key="1">
    <source>
        <dbReference type="ARBA" id="ARBA00007411"/>
    </source>
</evidence>
<comment type="caution">
    <text evidence="6">The sequence shown here is derived from an EMBL/GenBank/DDBJ whole genome shotgun (WGS) entry which is preliminary data.</text>
</comment>
<evidence type="ECO:0000313" key="6">
    <source>
        <dbReference type="EMBL" id="OAO15561.1"/>
    </source>
</evidence>
<dbReference type="PANTHER" id="PTHR11595:SF21">
    <property type="entry name" value="ELONGATION FACTOR 1-BETA"/>
    <property type="match status" value="1"/>
</dbReference>
<keyword evidence="7" id="KW-1185">Reference proteome</keyword>
<dbReference type="Gene3D" id="3.30.70.60">
    <property type="match status" value="1"/>
</dbReference>
<sequence length="297" mass="33620">MCNDEAFDEWEMDEYVRLRELIVGDECFQFVKDLKIVGLNALEKVEIGKQCFCKASGGVFEMRNCEKLKSVKIGDGSFVGVVSVVFENLNVLNTISLGDDVFGGFLKLCGAVETGCATVDGKKYCVMRIWEYCCCSYDYYCEYVIVNECCGAAEPKKEEPKKEEEEEEEEDLFGDDDDDEDDEAAEAMQEKLRAEAEKKKKEANKKVEKSLLVIHIKPFDEETDLKALFEKIRATEVKGCKWGETCNIKPLAFGINFLEISCVIEDDVCSEDDVIDAIMQFEDEVQSTETVSFNKIS</sequence>
<accession>A0A196SGX0</accession>
<dbReference type="STRING" id="478820.A0A196SGX0"/>
<reference evidence="6 7" key="1">
    <citation type="submission" date="2016-05" db="EMBL/GenBank/DDBJ databases">
        <title>Nuclear genome of Blastocystis sp. subtype 1 NandII.</title>
        <authorList>
            <person name="Gentekaki E."/>
            <person name="Curtis B."/>
            <person name="Stairs C."/>
            <person name="Eme L."/>
            <person name="Herman E."/>
            <person name="Klimes V."/>
            <person name="Arias M.C."/>
            <person name="Elias M."/>
            <person name="Hilliou F."/>
            <person name="Klute M."/>
            <person name="Malik S.-B."/>
            <person name="Pightling A."/>
            <person name="Rachubinski R."/>
            <person name="Salas D."/>
            <person name="Schlacht A."/>
            <person name="Suga H."/>
            <person name="Archibald J."/>
            <person name="Ball S.G."/>
            <person name="Clark G."/>
            <person name="Dacks J."/>
            <person name="Van Der Giezen M."/>
            <person name="Tsaousis A."/>
            <person name="Roger A."/>
        </authorList>
    </citation>
    <scope>NUCLEOTIDE SEQUENCE [LARGE SCALE GENOMIC DNA]</scope>
    <source>
        <strain evidence="7">ATCC 50177 / NandII</strain>
    </source>
</reference>
<dbReference type="GO" id="GO:0005829">
    <property type="term" value="C:cytosol"/>
    <property type="evidence" value="ECO:0007669"/>
    <property type="project" value="TreeGrafter"/>
</dbReference>
<protein>
    <submittedName>
        <fullName evidence="6">Elongation factor 1-delta</fullName>
    </submittedName>
</protein>
<dbReference type="SUPFAM" id="SSF54984">
    <property type="entry name" value="eEF-1beta-like"/>
    <property type="match status" value="1"/>
</dbReference>
<keyword evidence="3" id="KW-0648">Protein biosynthesis</keyword>
<keyword evidence="2 6" id="KW-0251">Elongation factor</keyword>
<dbReference type="InterPro" id="IPR036219">
    <property type="entry name" value="eEF-1beta-like_sf"/>
</dbReference>
<dbReference type="Pfam" id="PF00736">
    <property type="entry name" value="EF1_GNE"/>
    <property type="match status" value="1"/>
</dbReference>
<evidence type="ECO:0000256" key="4">
    <source>
        <dbReference type="SAM" id="MobiDB-lite"/>
    </source>
</evidence>
<dbReference type="EMBL" id="LXWW01000130">
    <property type="protein sequence ID" value="OAO15561.1"/>
    <property type="molecule type" value="Genomic_DNA"/>
</dbReference>
<comment type="similarity">
    <text evidence="1">Belongs to the EF-1-beta/EF-1-delta family.</text>
</comment>
<dbReference type="InterPro" id="IPR014038">
    <property type="entry name" value="EF1B_bsu/dsu_GNE"/>
</dbReference>
<dbReference type="InterPro" id="IPR049720">
    <property type="entry name" value="EF1B_bsu/dsu"/>
</dbReference>
<feature type="domain" description="Translation elongation factor EF1B beta/delta subunit guanine nucleotide exchange" evidence="5">
    <location>
        <begin position="209"/>
        <end position="296"/>
    </location>
</feature>
<gene>
    <name evidence="6" type="ORF">AV274_2727</name>
</gene>
<feature type="region of interest" description="Disordered" evidence="4">
    <location>
        <begin position="157"/>
        <end position="188"/>
    </location>
</feature>
<proteinExistence type="inferred from homology"/>
<dbReference type="AlphaFoldDB" id="A0A196SGX0"/>
<dbReference type="PANTHER" id="PTHR11595">
    <property type="entry name" value="EF-HAND AND COILED-COIL DOMAIN-CONTAINING FAMILY MEMBER"/>
    <property type="match status" value="1"/>
</dbReference>
<name>A0A196SGX0_BLAHN</name>
<dbReference type="CDD" id="cd00292">
    <property type="entry name" value="EF1B"/>
    <property type="match status" value="1"/>
</dbReference>
<evidence type="ECO:0000256" key="2">
    <source>
        <dbReference type="ARBA" id="ARBA00022768"/>
    </source>
</evidence>
<evidence type="ECO:0000259" key="5">
    <source>
        <dbReference type="SMART" id="SM00888"/>
    </source>
</evidence>
<dbReference type="InterPro" id="IPR014717">
    <property type="entry name" value="Transl_elong_EF1B/ribsomal_bS6"/>
</dbReference>
<dbReference type="SMART" id="SM00888">
    <property type="entry name" value="EF1_GNE"/>
    <property type="match status" value="1"/>
</dbReference>
<dbReference type="GO" id="GO:0005853">
    <property type="term" value="C:eukaryotic translation elongation factor 1 complex"/>
    <property type="evidence" value="ECO:0007669"/>
    <property type="project" value="InterPro"/>
</dbReference>
<dbReference type="GO" id="GO:0005085">
    <property type="term" value="F:guanyl-nucleotide exchange factor activity"/>
    <property type="evidence" value="ECO:0007669"/>
    <property type="project" value="TreeGrafter"/>
</dbReference>
<dbReference type="GO" id="GO:0003746">
    <property type="term" value="F:translation elongation factor activity"/>
    <property type="evidence" value="ECO:0007669"/>
    <property type="project" value="UniProtKB-KW"/>
</dbReference>
<organism evidence="6 7">
    <name type="scientific">Blastocystis sp. subtype 1 (strain ATCC 50177 / NandII)</name>
    <dbReference type="NCBI Taxonomy" id="478820"/>
    <lineage>
        <taxon>Eukaryota</taxon>
        <taxon>Sar</taxon>
        <taxon>Stramenopiles</taxon>
        <taxon>Bigyra</taxon>
        <taxon>Opalozoa</taxon>
        <taxon>Opalinata</taxon>
        <taxon>Blastocystidae</taxon>
        <taxon>Blastocystis</taxon>
    </lineage>
</organism>
<dbReference type="Proteomes" id="UP000078348">
    <property type="component" value="Unassembled WGS sequence"/>
</dbReference>
<evidence type="ECO:0000313" key="7">
    <source>
        <dbReference type="Proteomes" id="UP000078348"/>
    </source>
</evidence>